<protein>
    <submittedName>
        <fullName evidence="1">Extracellular solute-binding protein</fullName>
    </submittedName>
</protein>
<reference evidence="1 2" key="1">
    <citation type="submission" date="2021-06" db="EMBL/GenBank/DDBJ databases">
        <title>Clostridia strains as spoilage organisms.</title>
        <authorList>
            <person name="Wambui J."/>
            <person name="Stephan R."/>
            <person name="Stevens M.J.A."/>
        </authorList>
    </citation>
    <scope>NUCLEOTIDE SEQUENCE [LARGE SCALE GENOMIC DNA]</scope>
    <source>
        <strain evidence="1 2">DSM 14204</strain>
    </source>
</reference>
<dbReference type="InterPro" id="IPR050490">
    <property type="entry name" value="Bact_solute-bd_prot1"/>
</dbReference>
<organism evidence="1 2">
    <name type="scientific">Clostridium frigoris</name>
    <dbReference type="NCBI Taxonomy" id="205327"/>
    <lineage>
        <taxon>Bacteria</taxon>
        <taxon>Bacillati</taxon>
        <taxon>Bacillota</taxon>
        <taxon>Clostridia</taxon>
        <taxon>Eubacteriales</taxon>
        <taxon>Clostridiaceae</taxon>
        <taxon>Clostridium</taxon>
    </lineage>
</organism>
<proteinExistence type="predicted"/>
<dbReference type="EMBL" id="JAHLDV010000002">
    <property type="protein sequence ID" value="MBU3158458.1"/>
    <property type="molecule type" value="Genomic_DNA"/>
</dbReference>
<dbReference type="Pfam" id="PF13416">
    <property type="entry name" value="SBP_bac_8"/>
    <property type="match status" value="1"/>
</dbReference>
<name>A0ABS6BRI7_9CLOT</name>
<dbReference type="PROSITE" id="PS51257">
    <property type="entry name" value="PROKAR_LIPOPROTEIN"/>
    <property type="match status" value="1"/>
</dbReference>
<evidence type="ECO:0000313" key="1">
    <source>
        <dbReference type="EMBL" id="MBU3158458.1"/>
    </source>
</evidence>
<accession>A0ABS6BRI7</accession>
<dbReference type="PANTHER" id="PTHR43649">
    <property type="entry name" value="ARABINOSE-BINDING PROTEIN-RELATED"/>
    <property type="match status" value="1"/>
</dbReference>
<dbReference type="InterPro" id="IPR006059">
    <property type="entry name" value="SBP"/>
</dbReference>
<comment type="caution">
    <text evidence="1">The sequence shown here is derived from an EMBL/GenBank/DDBJ whole genome shotgun (WGS) entry which is preliminary data.</text>
</comment>
<keyword evidence="2" id="KW-1185">Reference proteome</keyword>
<gene>
    <name evidence="1" type="ORF">KPL37_01565</name>
</gene>
<evidence type="ECO:0000313" key="2">
    <source>
        <dbReference type="Proteomes" id="UP000776252"/>
    </source>
</evidence>
<sequence length="531" mass="60242">MGKSRILSIALTLVIGTSLFAGCGSIKTTEVKKVIDKAPITLDWYINFNWFAGKWGEDLTSQYVTKKTGVNLNIQVPSCDASQKLNTMMASGKLPDIITLSWDEDETKKLIEGGFVEPLDKLAKDYDPYFFKVADAGKVSWYTQPDGHFYGYPNASSSPKDFAKYKDVKPSNQTFLVRKDIYEAIGKPSMRTPEGFLKALKMAKEKYPSVNGQPLIPLGLNEFTNSGNASLEEYLQNFLAIPCEKDGKLYDRTSDPEYLKWLKTFRVENSEGLLSKDIFIDKRPQIEEEITQGRYFAMLYQRSDMAAQEKALYNKDKNSVYVAVDGPANTKGDAPKLAGDGISGWTVTMISKTCKDKARAIKFLTYLISEEGQKDLYLGQKGVTYDSFDGKEKFKPEVLTMLNVDRSAFDKKYGASVKFWMMMDTNMMLKWAPKSVEPTKQMEDWTKGKTFNYSQFDNIDPQDDSIEGVILTKISYLWGTTLPKLLMAKSDSEFDTIFSDFITKRSNVGFDRLVLFQQKNLDENERKLDIK</sequence>
<dbReference type="Proteomes" id="UP000776252">
    <property type="component" value="Unassembled WGS sequence"/>
</dbReference>
<dbReference type="RefSeq" id="WP_216145491.1">
    <property type="nucleotide sequence ID" value="NZ_JAHLDV010000002.1"/>
</dbReference>
<dbReference type="PANTHER" id="PTHR43649:SF12">
    <property type="entry name" value="DIACETYLCHITOBIOSE BINDING PROTEIN DASA"/>
    <property type="match status" value="1"/>
</dbReference>